<dbReference type="SUPFAM" id="SSF47954">
    <property type="entry name" value="Cyclin-like"/>
    <property type="match status" value="2"/>
</dbReference>
<dbReference type="OrthoDB" id="10264655at2759"/>
<dbReference type="Proteomes" id="UP000812966">
    <property type="component" value="Unassembled WGS sequence"/>
</dbReference>
<dbReference type="GO" id="GO:0006357">
    <property type="term" value="P:regulation of transcription by RNA polymerase II"/>
    <property type="evidence" value="ECO:0007669"/>
    <property type="project" value="InterPro"/>
</dbReference>
<comment type="caution">
    <text evidence="4">The sequence shown here is derived from an EMBL/GenBank/DDBJ whole genome shotgun (WGS) entry which is preliminary data.</text>
</comment>
<dbReference type="Gene3D" id="1.10.472.10">
    <property type="entry name" value="Cyclin-like"/>
    <property type="match status" value="2"/>
</dbReference>
<dbReference type="EMBL" id="JABELV010000028">
    <property type="protein sequence ID" value="KAG7562620.1"/>
    <property type="molecule type" value="Genomic_DNA"/>
</dbReference>
<feature type="region of interest" description="Disordered" evidence="2">
    <location>
        <begin position="282"/>
        <end position="310"/>
    </location>
</feature>
<keyword evidence="5" id="KW-1185">Reference proteome</keyword>
<feature type="region of interest" description="Disordered" evidence="2">
    <location>
        <begin position="117"/>
        <end position="144"/>
    </location>
</feature>
<proteinExistence type="inferred from homology"/>
<feature type="domain" description="Cyclin-like" evidence="3">
    <location>
        <begin position="38"/>
        <end position="178"/>
    </location>
</feature>
<evidence type="ECO:0000256" key="2">
    <source>
        <dbReference type="SAM" id="MobiDB-lite"/>
    </source>
</evidence>
<evidence type="ECO:0000313" key="5">
    <source>
        <dbReference type="Proteomes" id="UP000812966"/>
    </source>
</evidence>
<name>A0A8K0JNL6_9TREE</name>
<evidence type="ECO:0000259" key="3">
    <source>
        <dbReference type="SMART" id="SM00385"/>
    </source>
</evidence>
<dbReference type="PANTHER" id="PTHR10026">
    <property type="entry name" value="CYCLIN"/>
    <property type="match status" value="1"/>
</dbReference>
<protein>
    <recommendedName>
        <fullName evidence="3">Cyclin-like domain-containing protein</fullName>
    </recommendedName>
</protein>
<comment type="similarity">
    <text evidence="1">Belongs to the cyclin family.</text>
</comment>
<evidence type="ECO:0000313" key="4">
    <source>
        <dbReference type="EMBL" id="KAG7562620.1"/>
    </source>
</evidence>
<dbReference type="InterPro" id="IPR043198">
    <property type="entry name" value="Cyclin/Ssn8"/>
</dbReference>
<evidence type="ECO:0000256" key="1">
    <source>
        <dbReference type="RuleBase" id="RU000383"/>
    </source>
</evidence>
<dbReference type="InterPro" id="IPR036915">
    <property type="entry name" value="Cyclin-like_sf"/>
</dbReference>
<dbReference type="InterPro" id="IPR006671">
    <property type="entry name" value="Cyclin_N"/>
</dbReference>
<feature type="compositionally biased region" description="Basic and acidic residues" evidence="2">
    <location>
        <begin position="300"/>
        <end position="310"/>
    </location>
</feature>
<feature type="compositionally biased region" description="Basic and acidic residues" evidence="2">
    <location>
        <begin position="121"/>
        <end position="134"/>
    </location>
</feature>
<dbReference type="GO" id="GO:0016538">
    <property type="term" value="F:cyclin-dependent protein serine/threonine kinase regulator activity"/>
    <property type="evidence" value="ECO:0007669"/>
    <property type="project" value="InterPro"/>
</dbReference>
<accession>A0A8K0JNL6</accession>
<dbReference type="Pfam" id="PF00134">
    <property type="entry name" value="Cyclin_N"/>
    <property type="match status" value="1"/>
</dbReference>
<dbReference type="SMART" id="SM00385">
    <property type="entry name" value="CYCLIN"/>
    <property type="match status" value="2"/>
</dbReference>
<gene>
    <name evidence="4" type="ORF">FFLO_01887</name>
</gene>
<dbReference type="AlphaFoldDB" id="A0A8K0JNL6"/>
<feature type="domain" description="Cyclin-like" evidence="3">
    <location>
        <begin position="191"/>
        <end position="276"/>
    </location>
</feature>
<dbReference type="InterPro" id="IPR013763">
    <property type="entry name" value="Cyclin-like_dom"/>
</dbReference>
<reference evidence="4" key="1">
    <citation type="submission" date="2020-04" db="EMBL/GenBank/DDBJ databases">
        <title>Analysis of mating type loci in Filobasidium floriforme.</title>
        <authorList>
            <person name="Nowrousian M."/>
        </authorList>
    </citation>
    <scope>NUCLEOTIDE SEQUENCE</scope>
    <source>
        <strain evidence="4">CBS 6242</strain>
    </source>
</reference>
<organism evidence="4 5">
    <name type="scientific">Filobasidium floriforme</name>
    <dbReference type="NCBI Taxonomy" id="5210"/>
    <lineage>
        <taxon>Eukaryota</taxon>
        <taxon>Fungi</taxon>
        <taxon>Dikarya</taxon>
        <taxon>Basidiomycota</taxon>
        <taxon>Agaricomycotina</taxon>
        <taxon>Tremellomycetes</taxon>
        <taxon>Filobasidiales</taxon>
        <taxon>Filobasidiaceae</taxon>
        <taxon>Filobasidium</taxon>
    </lineage>
</organism>
<keyword evidence="1" id="KW-0195">Cyclin</keyword>
<sequence length="345" mass="39713">MPHPSQPLASLQQVLVTPSRQDGVPEDLEDDLRVMGCVLIQELGVMLELPQCTLATAQVLLQRFFYVSSLSSYTVNDIAIGSLYLSSKLTESQLRLRDLLNVYLLYVARNEHLRTRLQTQTRDRDQNRELEPAEHQGQAVEDERDPMEGFEYTPPSFHSPVYYELKDVVVVAEMQILKRLGFHVQVDLPYSHMINYCKILDLVVKPGVVQLCWSILNDALQTPIYAHYPPPTLACFSILLATRLLAIPLPDRWWVLFDADYDDMWTACGWVMRLWRDWGDGGSSRPGMATKTETETLMGTRKETTGDQDEMRRARWARACGLATSRKYVRKYIERVELEDEKRGQ</sequence>